<dbReference type="OrthoDB" id="252265at2759"/>
<comment type="caution">
    <text evidence="3">The sequence shown here is derived from an EMBL/GenBank/DDBJ whole genome shotgun (WGS) entry which is preliminary data.</text>
</comment>
<dbReference type="PANTHER" id="PTHR11079">
    <property type="entry name" value="CYTOSINE DEAMINASE FAMILY MEMBER"/>
    <property type="match status" value="1"/>
</dbReference>
<dbReference type="EMBL" id="MCFF01000020">
    <property type="protein sequence ID" value="ORZ14868.1"/>
    <property type="molecule type" value="Genomic_DNA"/>
</dbReference>
<name>A0A1Y2GQX8_9FUNG</name>
<dbReference type="InterPro" id="IPR016193">
    <property type="entry name" value="Cytidine_deaminase-like"/>
</dbReference>
<evidence type="ECO:0000313" key="4">
    <source>
        <dbReference type="Proteomes" id="UP000193648"/>
    </source>
</evidence>
<evidence type="ECO:0000259" key="2">
    <source>
        <dbReference type="PROSITE" id="PS51747"/>
    </source>
</evidence>
<reference evidence="3 4" key="1">
    <citation type="submission" date="2016-07" db="EMBL/GenBank/DDBJ databases">
        <title>Pervasive Adenine N6-methylation of Active Genes in Fungi.</title>
        <authorList>
            <consortium name="DOE Joint Genome Institute"/>
            <person name="Mondo S.J."/>
            <person name="Dannebaum R.O."/>
            <person name="Kuo R.C."/>
            <person name="Labutti K."/>
            <person name="Haridas S."/>
            <person name="Kuo A."/>
            <person name="Salamov A."/>
            <person name="Ahrendt S.R."/>
            <person name="Lipzen A."/>
            <person name="Sullivan W."/>
            <person name="Andreopoulos W.B."/>
            <person name="Clum A."/>
            <person name="Lindquist E."/>
            <person name="Daum C."/>
            <person name="Ramamoorthy G.K."/>
            <person name="Gryganskyi A."/>
            <person name="Culley D."/>
            <person name="Magnuson J.K."/>
            <person name="James T.Y."/>
            <person name="O'Malley M.A."/>
            <person name="Stajich J.E."/>
            <person name="Spatafora J.W."/>
            <person name="Visel A."/>
            <person name="Grigoriev I.V."/>
        </authorList>
    </citation>
    <scope>NUCLEOTIDE SEQUENCE [LARGE SCALE GENOMIC DNA]</scope>
    <source>
        <strain evidence="3 4">NRRL 3116</strain>
    </source>
</reference>
<protein>
    <submittedName>
        <fullName evidence="3">Cytidine deaminase-like protein</fullName>
    </submittedName>
</protein>
<dbReference type="Gene3D" id="3.40.140.10">
    <property type="entry name" value="Cytidine Deaminase, domain 2"/>
    <property type="match status" value="1"/>
</dbReference>
<accession>A0A1Y2GQX8</accession>
<dbReference type="GO" id="GO:0006139">
    <property type="term" value="P:nucleobase-containing compound metabolic process"/>
    <property type="evidence" value="ECO:0007669"/>
    <property type="project" value="UniProtKB-ARBA"/>
</dbReference>
<dbReference type="AlphaFoldDB" id="A0A1Y2GQX8"/>
<dbReference type="InParanoid" id="A0A1Y2GQX8"/>
<feature type="domain" description="CMP/dCMP-type deaminase" evidence="2">
    <location>
        <begin position="18"/>
        <end position="202"/>
    </location>
</feature>
<dbReference type="Pfam" id="PF18785">
    <property type="entry name" value="Inv-AAD"/>
    <property type="match status" value="2"/>
</dbReference>
<dbReference type="RefSeq" id="XP_021881000.1">
    <property type="nucleotide sequence ID" value="XM_022026567.1"/>
</dbReference>
<dbReference type="GeneID" id="33568410"/>
<dbReference type="Proteomes" id="UP000193648">
    <property type="component" value="Unassembled WGS sequence"/>
</dbReference>
<dbReference type="SUPFAM" id="SSF53927">
    <property type="entry name" value="Cytidine deaminase-like"/>
    <property type="match status" value="1"/>
</dbReference>
<keyword evidence="4" id="KW-1185">Reference proteome</keyword>
<gene>
    <name evidence="3" type="ORF">BCR41DRAFT_370976</name>
</gene>
<feature type="region of interest" description="Disordered" evidence="1">
    <location>
        <begin position="98"/>
        <end position="141"/>
    </location>
</feature>
<dbReference type="PROSITE" id="PS51747">
    <property type="entry name" value="CYT_DCMP_DEAMINASES_2"/>
    <property type="match status" value="1"/>
</dbReference>
<evidence type="ECO:0000256" key="1">
    <source>
        <dbReference type="SAM" id="MobiDB-lite"/>
    </source>
</evidence>
<feature type="compositionally biased region" description="Low complexity" evidence="1">
    <location>
        <begin position="111"/>
        <end position="131"/>
    </location>
</feature>
<dbReference type="InterPro" id="IPR002125">
    <property type="entry name" value="CMP_dCMP_dom"/>
</dbReference>
<sequence>MATALDMQVLSKDDKDATMHFHFMKLAIEQAKMSIPVQSGFCVGAVLVQETYPDPNSDFPQEDRFRVVATGFSRELEGNTHAEECCLLKLEALEAAEQEKERELESDVGVGASPASSPIPPSGSKFASSSSPPLPSLSPEMDKQYKLRHPHPQLKKEWIMYTTMEPCGARLSGNKPCSERLIEAGIRRVYVGVREPRSFVKDPCGVEKMIENGITVVHIPGLEEHCLAPNRHILTL</sequence>
<dbReference type="GO" id="GO:0008835">
    <property type="term" value="F:diaminohydroxyphosphoribosylaminopyrimidine deaminase activity"/>
    <property type="evidence" value="ECO:0007669"/>
    <property type="project" value="TreeGrafter"/>
</dbReference>
<proteinExistence type="predicted"/>
<organism evidence="3 4">
    <name type="scientific">Lobosporangium transversale</name>
    <dbReference type="NCBI Taxonomy" id="64571"/>
    <lineage>
        <taxon>Eukaryota</taxon>
        <taxon>Fungi</taxon>
        <taxon>Fungi incertae sedis</taxon>
        <taxon>Mucoromycota</taxon>
        <taxon>Mortierellomycotina</taxon>
        <taxon>Mortierellomycetes</taxon>
        <taxon>Mortierellales</taxon>
        <taxon>Mortierellaceae</taxon>
        <taxon>Lobosporangium</taxon>
    </lineage>
</organism>
<evidence type="ECO:0000313" key="3">
    <source>
        <dbReference type="EMBL" id="ORZ14868.1"/>
    </source>
</evidence>
<dbReference type="STRING" id="64571.A0A1Y2GQX8"/>
<dbReference type="PANTHER" id="PTHR11079:SF162">
    <property type="entry name" value="RIBOFLAVIN BIOSYNTHESIS PROTEIN PYRD, CHLOROPLASTIC"/>
    <property type="match status" value="1"/>
</dbReference>